<dbReference type="HOGENOM" id="CLU_1156887_0_0_1"/>
<dbReference type="EMBL" id="KE504172">
    <property type="protein sequence ID" value="EPS97829.1"/>
    <property type="molecule type" value="Genomic_DNA"/>
</dbReference>
<dbReference type="eggNOG" id="ENOG502STKJ">
    <property type="taxonomic scope" value="Eukaryota"/>
</dbReference>
<feature type="chain" id="PRO_5004563876" evidence="1">
    <location>
        <begin position="23"/>
        <end position="197"/>
    </location>
</feature>
<keyword evidence="3" id="KW-1185">Reference proteome</keyword>
<protein>
    <submittedName>
        <fullName evidence="2">Uncharacterized protein</fullName>
    </submittedName>
</protein>
<dbReference type="InParanoid" id="S8FHE9"/>
<dbReference type="AlphaFoldDB" id="S8FHE9"/>
<evidence type="ECO:0000313" key="3">
    <source>
        <dbReference type="Proteomes" id="UP000015241"/>
    </source>
</evidence>
<feature type="signal peptide" evidence="1">
    <location>
        <begin position="1"/>
        <end position="22"/>
    </location>
</feature>
<evidence type="ECO:0000256" key="1">
    <source>
        <dbReference type="SAM" id="SignalP"/>
    </source>
</evidence>
<proteinExistence type="predicted"/>
<organism evidence="2 3">
    <name type="scientific">Fomitopsis schrenkii</name>
    <name type="common">Brown rot fungus</name>
    <dbReference type="NCBI Taxonomy" id="2126942"/>
    <lineage>
        <taxon>Eukaryota</taxon>
        <taxon>Fungi</taxon>
        <taxon>Dikarya</taxon>
        <taxon>Basidiomycota</taxon>
        <taxon>Agaricomycotina</taxon>
        <taxon>Agaricomycetes</taxon>
        <taxon>Polyporales</taxon>
        <taxon>Fomitopsis</taxon>
    </lineage>
</organism>
<dbReference type="OrthoDB" id="3243439at2759"/>
<keyword evidence="1" id="KW-0732">Signal</keyword>
<reference evidence="2 3" key="1">
    <citation type="journal article" date="2012" name="Science">
        <title>The Paleozoic origin of enzymatic lignin decomposition reconstructed from 31 fungal genomes.</title>
        <authorList>
            <person name="Floudas D."/>
            <person name="Binder M."/>
            <person name="Riley R."/>
            <person name="Barry K."/>
            <person name="Blanchette R.A."/>
            <person name="Henrissat B."/>
            <person name="Martinez A.T."/>
            <person name="Otillar R."/>
            <person name="Spatafora J.W."/>
            <person name="Yadav J.S."/>
            <person name="Aerts A."/>
            <person name="Benoit I."/>
            <person name="Boyd A."/>
            <person name="Carlson A."/>
            <person name="Copeland A."/>
            <person name="Coutinho P.M."/>
            <person name="de Vries R.P."/>
            <person name="Ferreira P."/>
            <person name="Findley K."/>
            <person name="Foster B."/>
            <person name="Gaskell J."/>
            <person name="Glotzer D."/>
            <person name="Gorecki P."/>
            <person name="Heitman J."/>
            <person name="Hesse C."/>
            <person name="Hori C."/>
            <person name="Igarashi K."/>
            <person name="Jurgens J.A."/>
            <person name="Kallen N."/>
            <person name="Kersten P."/>
            <person name="Kohler A."/>
            <person name="Kuees U."/>
            <person name="Kumar T.K.A."/>
            <person name="Kuo A."/>
            <person name="LaButti K."/>
            <person name="Larrondo L.F."/>
            <person name="Lindquist E."/>
            <person name="Ling A."/>
            <person name="Lombard V."/>
            <person name="Lucas S."/>
            <person name="Lundell T."/>
            <person name="Martin R."/>
            <person name="McLaughlin D.J."/>
            <person name="Morgenstern I."/>
            <person name="Morin E."/>
            <person name="Murat C."/>
            <person name="Nagy L.G."/>
            <person name="Nolan M."/>
            <person name="Ohm R.A."/>
            <person name="Patyshakuliyeva A."/>
            <person name="Rokas A."/>
            <person name="Ruiz-Duenas F.J."/>
            <person name="Sabat G."/>
            <person name="Salamov A."/>
            <person name="Samejima M."/>
            <person name="Schmutz J."/>
            <person name="Slot J.C."/>
            <person name="St John F."/>
            <person name="Stenlid J."/>
            <person name="Sun H."/>
            <person name="Sun S."/>
            <person name="Syed K."/>
            <person name="Tsang A."/>
            <person name="Wiebenga A."/>
            <person name="Young D."/>
            <person name="Pisabarro A."/>
            <person name="Eastwood D.C."/>
            <person name="Martin F."/>
            <person name="Cullen D."/>
            <person name="Grigoriev I.V."/>
            <person name="Hibbett D.S."/>
        </authorList>
    </citation>
    <scope>NUCLEOTIDE SEQUENCE</scope>
    <source>
        <strain evidence="3">FP-58527</strain>
    </source>
</reference>
<name>S8FHE9_FOMSC</name>
<evidence type="ECO:0000313" key="2">
    <source>
        <dbReference type="EMBL" id="EPS97829.1"/>
    </source>
</evidence>
<sequence length="197" mass="23153">MFALSWPLVLPIGVVGTKVVWCRECISMVATHWLPFLRAKLWASKRPPFCRYASPEEEARYWKTSLGAQKRLNASNANTTPADVPLVRYYVPKLLPRYRDRLERTQGQDLQDSGISPKVFCKWHHMVFRGPLHTTLREAEKLKKDYTARDHREMRRMARMLTDEEVFASKGPWTPVYRGIWRRYLETKGPDIVISFE</sequence>
<accession>S8FHE9</accession>
<dbReference type="Proteomes" id="UP000015241">
    <property type="component" value="Unassembled WGS sequence"/>
</dbReference>
<gene>
    <name evidence="2" type="ORF">FOMPIDRAFT_1031799</name>
</gene>